<dbReference type="OrthoDB" id="2419456at2759"/>
<keyword evidence="2" id="KW-1185">Reference proteome</keyword>
<organism evidence="1 2">
    <name type="scientific">Racocetra fulgida</name>
    <dbReference type="NCBI Taxonomy" id="60492"/>
    <lineage>
        <taxon>Eukaryota</taxon>
        <taxon>Fungi</taxon>
        <taxon>Fungi incertae sedis</taxon>
        <taxon>Mucoromycota</taxon>
        <taxon>Glomeromycotina</taxon>
        <taxon>Glomeromycetes</taxon>
        <taxon>Diversisporales</taxon>
        <taxon>Gigasporaceae</taxon>
        <taxon>Racocetra</taxon>
    </lineage>
</organism>
<sequence>TQHLSEQVAPVVADWLDQLFIKKALHMRSLPNLQSLFPQQIKSFLPILGPLHMSLNNLAKKPRPWRINLLLELARN</sequence>
<protein>
    <submittedName>
        <fullName evidence="1">12828_t:CDS:1</fullName>
    </submittedName>
</protein>
<dbReference type="EMBL" id="CAJVPZ010041136">
    <property type="protein sequence ID" value="CAG8761052.1"/>
    <property type="molecule type" value="Genomic_DNA"/>
</dbReference>
<feature type="non-terminal residue" evidence="1">
    <location>
        <position position="1"/>
    </location>
</feature>
<evidence type="ECO:0000313" key="2">
    <source>
        <dbReference type="Proteomes" id="UP000789396"/>
    </source>
</evidence>
<accession>A0A9N9NUB8</accession>
<name>A0A9N9NUB8_9GLOM</name>
<dbReference type="Proteomes" id="UP000789396">
    <property type="component" value="Unassembled WGS sequence"/>
</dbReference>
<reference evidence="1" key="1">
    <citation type="submission" date="2021-06" db="EMBL/GenBank/DDBJ databases">
        <authorList>
            <person name="Kallberg Y."/>
            <person name="Tangrot J."/>
            <person name="Rosling A."/>
        </authorList>
    </citation>
    <scope>NUCLEOTIDE SEQUENCE</scope>
    <source>
        <strain evidence="1">IN212</strain>
    </source>
</reference>
<evidence type="ECO:0000313" key="1">
    <source>
        <dbReference type="EMBL" id="CAG8761052.1"/>
    </source>
</evidence>
<proteinExistence type="predicted"/>
<feature type="non-terminal residue" evidence="1">
    <location>
        <position position="76"/>
    </location>
</feature>
<comment type="caution">
    <text evidence="1">The sequence shown here is derived from an EMBL/GenBank/DDBJ whole genome shotgun (WGS) entry which is preliminary data.</text>
</comment>
<dbReference type="AlphaFoldDB" id="A0A9N9NUB8"/>
<gene>
    <name evidence="1" type="ORF">RFULGI_LOCUS14310</name>
</gene>